<keyword evidence="11" id="KW-0031">Aminopeptidase</keyword>
<feature type="domain" description="Aminopeptidase P N-terminal" evidence="10">
    <location>
        <begin position="66"/>
        <end position="216"/>
    </location>
</feature>
<dbReference type="InterPro" id="IPR029149">
    <property type="entry name" value="Creatin/AminoP/Spt16_N"/>
</dbReference>
<evidence type="ECO:0000256" key="7">
    <source>
        <dbReference type="ARBA" id="ARBA00023211"/>
    </source>
</evidence>
<evidence type="ECO:0000313" key="11">
    <source>
        <dbReference type="EMBL" id="NYJ78884.1"/>
    </source>
</evidence>
<keyword evidence="5 8" id="KW-0479">Metal-binding</keyword>
<organism evidence="11 12">
    <name type="scientific">Nesterenkonia xinjiangensis</name>
    <dbReference type="NCBI Taxonomy" id="225327"/>
    <lineage>
        <taxon>Bacteria</taxon>
        <taxon>Bacillati</taxon>
        <taxon>Actinomycetota</taxon>
        <taxon>Actinomycetes</taxon>
        <taxon>Micrococcales</taxon>
        <taxon>Micrococcaceae</taxon>
        <taxon>Nesterenkonia</taxon>
    </lineage>
</organism>
<evidence type="ECO:0000259" key="10">
    <source>
        <dbReference type="SMART" id="SM01011"/>
    </source>
</evidence>
<gene>
    <name evidence="11" type="ORF">HNR09_002295</name>
</gene>
<dbReference type="EMBL" id="JACCFY010000001">
    <property type="protein sequence ID" value="NYJ78884.1"/>
    <property type="molecule type" value="Genomic_DNA"/>
</dbReference>
<accession>A0A7Z0GMS7</accession>
<comment type="cofactor">
    <cofactor evidence="2">
        <name>Mn(2+)</name>
        <dbReference type="ChEBI" id="CHEBI:29035"/>
    </cofactor>
</comment>
<dbReference type="CDD" id="cd01087">
    <property type="entry name" value="Prolidase"/>
    <property type="match status" value="1"/>
</dbReference>
<dbReference type="Proteomes" id="UP000535437">
    <property type="component" value="Unassembled WGS sequence"/>
</dbReference>
<evidence type="ECO:0000313" key="12">
    <source>
        <dbReference type="Proteomes" id="UP000535437"/>
    </source>
</evidence>
<dbReference type="Pfam" id="PF00557">
    <property type="entry name" value="Peptidase_M24"/>
    <property type="match status" value="1"/>
</dbReference>
<dbReference type="PANTHER" id="PTHR43226:SF4">
    <property type="entry name" value="XAA-PRO AMINOPEPTIDASE 3"/>
    <property type="match status" value="1"/>
</dbReference>
<dbReference type="Pfam" id="PF05195">
    <property type="entry name" value="AMP_N"/>
    <property type="match status" value="1"/>
</dbReference>
<comment type="similarity">
    <text evidence="3 8">Belongs to the peptidase M24B family.</text>
</comment>
<dbReference type="AlphaFoldDB" id="A0A7Z0GMS7"/>
<name>A0A7Z0GMS7_9MICC</name>
<dbReference type="Gene3D" id="3.90.230.10">
    <property type="entry name" value="Creatinase/methionine aminopeptidase superfamily"/>
    <property type="match status" value="1"/>
</dbReference>
<dbReference type="InterPro" id="IPR000994">
    <property type="entry name" value="Pept_M24"/>
</dbReference>
<evidence type="ECO:0000256" key="5">
    <source>
        <dbReference type="ARBA" id="ARBA00022723"/>
    </source>
</evidence>
<dbReference type="GO" id="GO:0005829">
    <property type="term" value="C:cytosol"/>
    <property type="evidence" value="ECO:0007669"/>
    <property type="project" value="TreeGrafter"/>
</dbReference>
<dbReference type="PANTHER" id="PTHR43226">
    <property type="entry name" value="XAA-PRO AMINOPEPTIDASE 3"/>
    <property type="match status" value="1"/>
</dbReference>
<evidence type="ECO:0000256" key="3">
    <source>
        <dbReference type="ARBA" id="ARBA00008766"/>
    </source>
</evidence>
<evidence type="ECO:0000256" key="8">
    <source>
        <dbReference type="RuleBase" id="RU000590"/>
    </source>
</evidence>
<dbReference type="PROSITE" id="PS00491">
    <property type="entry name" value="PROLINE_PEPTIDASE"/>
    <property type="match status" value="1"/>
</dbReference>
<proteinExistence type="inferred from homology"/>
<dbReference type="GO" id="GO:0030145">
    <property type="term" value="F:manganese ion binding"/>
    <property type="evidence" value="ECO:0007669"/>
    <property type="project" value="InterPro"/>
</dbReference>
<dbReference type="InterPro" id="IPR007865">
    <property type="entry name" value="Aminopep_P_N"/>
</dbReference>
<protein>
    <recommendedName>
        <fullName evidence="4">Xaa-Pro aminopeptidase</fullName>
        <ecNumber evidence="4">3.4.11.9</ecNumber>
    </recommendedName>
</protein>
<feature type="compositionally biased region" description="Low complexity" evidence="9">
    <location>
        <begin position="8"/>
        <end position="27"/>
    </location>
</feature>
<dbReference type="Gene3D" id="3.40.350.10">
    <property type="entry name" value="Creatinase/prolidase N-terminal domain"/>
    <property type="match status" value="1"/>
</dbReference>
<keyword evidence="12" id="KW-1185">Reference proteome</keyword>
<comment type="catalytic activity">
    <reaction evidence="1">
        <text>Release of any N-terminal amino acid, including proline, that is linked to proline, even from a dipeptide or tripeptide.</text>
        <dbReference type="EC" id="3.4.11.9"/>
    </reaction>
</comment>
<dbReference type="SMART" id="SM01011">
    <property type="entry name" value="AMP_N"/>
    <property type="match status" value="1"/>
</dbReference>
<dbReference type="InterPro" id="IPR001131">
    <property type="entry name" value="Peptidase_M24B_aminopep-P_CS"/>
</dbReference>
<evidence type="ECO:0000256" key="4">
    <source>
        <dbReference type="ARBA" id="ARBA00012574"/>
    </source>
</evidence>
<evidence type="ECO:0000256" key="2">
    <source>
        <dbReference type="ARBA" id="ARBA00001936"/>
    </source>
</evidence>
<dbReference type="SUPFAM" id="SSF53092">
    <property type="entry name" value="Creatinase/prolidase N-terminal domain"/>
    <property type="match status" value="1"/>
</dbReference>
<dbReference type="EC" id="3.4.11.9" evidence="4"/>
<dbReference type="InterPro" id="IPR052433">
    <property type="entry name" value="X-Pro_dipept-like"/>
</dbReference>
<reference evidence="11 12" key="1">
    <citation type="submission" date="2020-07" db="EMBL/GenBank/DDBJ databases">
        <title>Sequencing the genomes of 1000 actinobacteria strains.</title>
        <authorList>
            <person name="Klenk H.-P."/>
        </authorList>
    </citation>
    <scope>NUCLEOTIDE SEQUENCE [LARGE SCALE GENOMIC DNA]</scope>
    <source>
        <strain evidence="11 12">DSM 15475</strain>
    </source>
</reference>
<evidence type="ECO:0000256" key="6">
    <source>
        <dbReference type="ARBA" id="ARBA00022801"/>
    </source>
</evidence>
<evidence type="ECO:0000256" key="9">
    <source>
        <dbReference type="SAM" id="MobiDB-lite"/>
    </source>
</evidence>
<dbReference type="GO" id="GO:0006508">
    <property type="term" value="P:proteolysis"/>
    <property type="evidence" value="ECO:0007669"/>
    <property type="project" value="TreeGrafter"/>
</dbReference>
<dbReference type="InterPro" id="IPR036005">
    <property type="entry name" value="Creatinase/aminopeptidase-like"/>
</dbReference>
<evidence type="ECO:0000256" key="1">
    <source>
        <dbReference type="ARBA" id="ARBA00001424"/>
    </source>
</evidence>
<sequence>MLSSQNHASSSEAPAAAPPTSAEDSAAQPLQDRGSNRSQRPTSEAFREFMASSWAPAERVEHPRDAVADHAALRRRRVSEAYPGERLVLPAGPLKVRSNDTDYRFRPHSAFAHLTGLGVDHEPDATLVFEPVDEGTGDDGGDHECTLYFKPMAGRDSEEFYADARHGEFWIGPRPGLEEFSQRLGIRAADISELEVGVTKNAGAVEIGGTRIRLLREVDLNVDALVDTSRINTGVDLEASDALDAELAESLSALRLVKDDWEVGQLRESVNSTIAGFHDVVAALPRAVGHARGERVVEGAFFARARMEGNDLGYDTIAASGNNATVLHWIRNTGEVREGDLLLLDAGVEADSLYTADITRTLPVSGSFTPVQRRVYEAVLAAADAAFEVVRPGIRFREIHQTAVRVLAEHLDSWGLLPVGLEEALSEEGQHHRRWMPHGTSHHLGLDVHDCAQAKRELYLDGVLEEGMVFTIEPGLYFKAEDLAVPEEYRSIGVRIEDDVLVTADGAENLSAALPRGADEVEAWMRRIWES</sequence>
<keyword evidence="11" id="KW-0645">Protease</keyword>
<comment type="caution">
    <text evidence="11">The sequence shown here is derived from an EMBL/GenBank/DDBJ whole genome shotgun (WGS) entry which is preliminary data.</text>
</comment>
<feature type="region of interest" description="Disordered" evidence="9">
    <location>
        <begin position="1"/>
        <end position="46"/>
    </location>
</feature>
<dbReference type="RefSeq" id="WP_179542175.1">
    <property type="nucleotide sequence ID" value="NZ_BAAALL010000001.1"/>
</dbReference>
<keyword evidence="6 11" id="KW-0378">Hydrolase</keyword>
<dbReference type="SUPFAM" id="SSF55920">
    <property type="entry name" value="Creatinase/aminopeptidase"/>
    <property type="match status" value="1"/>
</dbReference>
<keyword evidence="7" id="KW-0464">Manganese</keyword>
<dbReference type="GO" id="GO:0070006">
    <property type="term" value="F:metalloaminopeptidase activity"/>
    <property type="evidence" value="ECO:0007669"/>
    <property type="project" value="InterPro"/>
</dbReference>